<evidence type="ECO:0000313" key="10">
    <source>
        <dbReference type="EnsemblPlants" id="OGLUM04G23400.1"/>
    </source>
</evidence>
<keyword evidence="11" id="KW-1185">Reference proteome</keyword>
<dbReference type="Proteomes" id="UP000026961">
    <property type="component" value="Chromosome 4"/>
</dbReference>
<name>A0A0D9ZPZ0_9ORYZ</name>
<keyword evidence="2" id="KW-0479">Metal-binding</keyword>
<dbReference type="Gramene" id="OGLUM04G23400.1">
    <property type="protein sequence ID" value="OGLUM04G23400.1"/>
    <property type="gene ID" value="OGLUM04G23400"/>
</dbReference>
<evidence type="ECO:0000256" key="3">
    <source>
        <dbReference type="ARBA" id="ARBA00022771"/>
    </source>
</evidence>
<dbReference type="GO" id="GO:0008270">
    <property type="term" value="F:zinc ion binding"/>
    <property type="evidence" value="ECO:0007669"/>
    <property type="project" value="UniProtKB-KW"/>
</dbReference>
<proteinExistence type="predicted"/>
<dbReference type="PANTHER" id="PTHR45801">
    <property type="entry name" value="OS07G0101800 PROTEIN"/>
    <property type="match status" value="1"/>
</dbReference>
<reference evidence="10" key="2">
    <citation type="submission" date="2018-05" db="EMBL/GenBank/DDBJ databases">
        <title>OgluRS3 (Oryza glumaepatula Reference Sequence Version 3).</title>
        <authorList>
            <person name="Zhang J."/>
            <person name="Kudrna D."/>
            <person name="Lee S."/>
            <person name="Talag J."/>
            <person name="Welchert J."/>
            <person name="Wing R.A."/>
        </authorList>
    </citation>
    <scope>NUCLEOTIDE SEQUENCE [LARGE SCALE GENOMIC DNA]</scope>
</reference>
<dbReference type="AlphaFoldDB" id="A0A0D9ZPZ0"/>
<evidence type="ECO:0000256" key="2">
    <source>
        <dbReference type="ARBA" id="ARBA00022723"/>
    </source>
</evidence>
<comment type="subcellular location">
    <subcellularLocation>
        <location evidence="1">Nucleus</location>
    </subcellularLocation>
</comment>
<dbReference type="GO" id="GO:0005634">
    <property type="term" value="C:nucleus"/>
    <property type="evidence" value="ECO:0007669"/>
    <property type="project" value="UniProtKB-SubCell"/>
</dbReference>
<organism evidence="10">
    <name type="scientific">Oryza glumipatula</name>
    <dbReference type="NCBI Taxonomy" id="40148"/>
    <lineage>
        <taxon>Eukaryota</taxon>
        <taxon>Viridiplantae</taxon>
        <taxon>Streptophyta</taxon>
        <taxon>Embryophyta</taxon>
        <taxon>Tracheophyta</taxon>
        <taxon>Spermatophyta</taxon>
        <taxon>Magnoliopsida</taxon>
        <taxon>Liliopsida</taxon>
        <taxon>Poales</taxon>
        <taxon>Poaceae</taxon>
        <taxon>BOP clade</taxon>
        <taxon>Oryzoideae</taxon>
        <taxon>Oryzeae</taxon>
        <taxon>Oryzinae</taxon>
        <taxon>Oryza</taxon>
    </lineage>
</organism>
<keyword evidence="4" id="KW-0862">Zinc</keyword>
<evidence type="ECO:0000313" key="11">
    <source>
        <dbReference type="Proteomes" id="UP000026961"/>
    </source>
</evidence>
<dbReference type="eggNOG" id="ENOG502RY2R">
    <property type="taxonomic scope" value="Eukaryota"/>
</dbReference>
<protein>
    <recommendedName>
        <fullName evidence="9">C2H2-type domain-containing protein</fullName>
    </recommendedName>
</protein>
<evidence type="ECO:0000259" key="9">
    <source>
        <dbReference type="PROSITE" id="PS50157"/>
    </source>
</evidence>
<dbReference type="EnsemblPlants" id="OGLUM04G23400.1">
    <property type="protein sequence ID" value="OGLUM04G23400.1"/>
    <property type="gene ID" value="OGLUM04G23400"/>
</dbReference>
<dbReference type="PROSITE" id="PS50157">
    <property type="entry name" value="ZINC_FINGER_C2H2_2"/>
    <property type="match status" value="1"/>
</dbReference>
<dbReference type="InterPro" id="IPR013087">
    <property type="entry name" value="Znf_C2H2_type"/>
</dbReference>
<keyword evidence="5" id="KW-0805">Transcription regulation</keyword>
<accession>A0A0D9ZPZ0</accession>
<evidence type="ECO:0000256" key="8">
    <source>
        <dbReference type="PROSITE-ProRule" id="PRU00042"/>
    </source>
</evidence>
<evidence type="ECO:0000256" key="7">
    <source>
        <dbReference type="ARBA" id="ARBA00023242"/>
    </source>
</evidence>
<dbReference type="PANTHER" id="PTHR45801:SF1">
    <property type="entry name" value="TRANSCRIPTIONAL REGULATOR SUPERMAN"/>
    <property type="match status" value="1"/>
</dbReference>
<keyword evidence="6" id="KW-0804">Transcription</keyword>
<reference evidence="10" key="1">
    <citation type="submission" date="2015-04" db="UniProtKB">
        <authorList>
            <consortium name="EnsemblPlants"/>
        </authorList>
    </citation>
    <scope>IDENTIFICATION</scope>
</reference>
<keyword evidence="3 8" id="KW-0863">Zinc-finger</keyword>
<evidence type="ECO:0000256" key="4">
    <source>
        <dbReference type="ARBA" id="ARBA00022833"/>
    </source>
</evidence>
<sequence length="172" mass="18265">MAPTSSTEEVKHLTLHHLLKRQHRLKPAAVVWRWPTSVVPGGGAGRPPVADEQLAADDVDGLGGTWPPRSYTCAFCRREFRSAQALGGHMNLGAAEAPAAAAAARTEYAVALYPILNSGAGGAAVRIPRGDVLLSAPVALAAARRGHDHRCIDVGDDENDKKIDLELRLGWP</sequence>
<evidence type="ECO:0000256" key="1">
    <source>
        <dbReference type="ARBA" id="ARBA00004123"/>
    </source>
</evidence>
<dbReference type="STRING" id="40148.A0A0D9ZPZ0"/>
<evidence type="ECO:0000256" key="6">
    <source>
        <dbReference type="ARBA" id="ARBA00023163"/>
    </source>
</evidence>
<keyword evidence="7" id="KW-0539">Nucleus</keyword>
<dbReference type="HOGENOM" id="CLU_126769_0_0_1"/>
<evidence type="ECO:0000256" key="5">
    <source>
        <dbReference type="ARBA" id="ARBA00023015"/>
    </source>
</evidence>
<feature type="domain" description="C2H2-type" evidence="9">
    <location>
        <begin position="71"/>
        <end position="98"/>
    </location>
</feature>
<dbReference type="InterPro" id="IPR052426">
    <property type="entry name" value="Plant_dev_regulator"/>
</dbReference>